<dbReference type="Proteomes" id="UP001399917">
    <property type="component" value="Unassembled WGS sequence"/>
</dbReference>
<evidence type="ECO:0000256" key="1">
    <source>
        <dbReference type="SAM" id="Phobius"/>
    </source>
</evidence>
<proteinExistence type="predicted"/>
<dbReference type="RefSeq" id="WP_344847941.1">
    <property type="nucleotide sequence ID" value="NZ_BAABDF010000007.1"/>
</dbReference>
<dbReference type="EMBL" id="BAABDF010000007">
    <property type="protein sequence ID" value="GAA3876080.1"/>
    <property type="molecule type" value="Genomic_DNA"/>
</dbReference>
<gene>
    <name evidence="2" type="ORF">GCM10022404_27280</name>
</gene>
<keyword evidence="1" id="KW-0472">Membrane</keyword>
<evidence type="ECO:0000313" key="3">
    <source>
        <dbReference type="Proteomes" id="UP001399917"/>
    </source>
</evidence>
<name>A0ABP7KII5_9RHOB</name>
<protein>
    <submittedName>
        <fullName evidence="2">Uncharacterized protein</fullName>
    </submittedName>
</protein>
<reference evidence="3" key="1">
    <citation type="journal article" date="2019" name="Int. J. Syst. Evol. Microbiol.">
        <title>The Global Catalogue of Microorganisms (GCM) 10K type strain sequencing project: providing services to taxonomists for standard genome sequencing and annotation.</title>
        <authorList>
            <consortium name="The Broad Institute Genomics Platform"/>
            <consortium name="The Broad Institute Genome Sequencing Center for Infectious Disease"/>
            <person name="Wu L."/>
            <person name="Ma J."/>
        </authorList>
    </citation>
    <scope>NUCLEOTIDE SEQUENCE [LARGE SCALE GENOMIC DNA]</scope>
    <source>
        <strain evidence="3">JCM 17190</strain>
    </source>
</reference>
<evidence type="ECO:0000313" key="2">
    <source>
        <dbReference type="EMBL" id="GAA3876080.1"/>
    </source>
</evidence>
<organism evidence="2 3">
    <name type="scientific">Celeribacter arenosi</name>
    <dbReference type="NCBI Taxonomy" id="792649"/>
    <lineage>
        <taxon>Bacteria</taxon>
        <taxon>Pseudomonadati</taxon>
        <taxon>Pseudomonadota</taxon>
        <taxon>Alphaproteobacteria</taxon>
        <taxon>Rhodobacterales</taxon>
        <taxon>Roseobacteraceae</taxon>
        <taxon>Celeribacter</taxon>
    </lineage>
</organism>
<feature type="transmembrane region" description="Helical" evidence="1">
    <location>
        <begin position="21"/>
        <end position="42"/>
    </location>
</feature>
<keyword evidence="1" id="KW-0812">Transmembrane</keyword>
<keyword evidence="3" id="KW-1185">Reference proteome</keyword>
<comment type="caution">
    <text evidence="2">The sequence shown here is derived from an EMBL/GenBank/DDBJ whole genome shotgun (WGS) entry which is preliminary data.</text>
</comment>
<accession>A0ABP7KII5</accession>
<sequence length="43" mass="4842">MIVIRDSYQSLSQLAELNWDRLLYGGTIALALVAGSFFGQYFL</sequence>
<keyword evidence="1" id="KW-1133">Transmembrane helix</keyword>